<comment type="caution">
    <text evidence="2">The sequence shown here is derived from an EMBL/GenBank/DDBJ whole genome shotgun (WGS) entry which is preliminary data.</text>
</comment>
<keyword evidence="1" id="KW-0732">Signal</keyword>
<gene>
    <name evidence="2" type="ORF">BUL40_15475</name>
</gene>
<reference evidence="2 3" key="1">
    <citation type="submission" date="2016-12" db="EMBL/GenBank/DDBJ databases">
        <authorList>
            <person name="Song W.-J."/>
            <person name="Kurnit D.M."/>
        </authorList>
    </citation>
    <scope>NUCLEOTIDE SEQUENCE [LARGE SCALE GENOMIC DNA]</scope>
    <source>
        <strain evidence="2 3">HSG9</strain>
    </source>
</reference>
<evidence type="ECO:0000313" key="2">
    <source>
        <dbReference type="EMBL" id="OQD41517.1"/>
    </source>
</evidence>
<evidence type="ECO:0000313" key="3">
    <source>
        <dbReference type="Proteomes" id="UP000191680"/>
    </source>
</evidence>
<dbReference type="PROSITE" id="PS51257">
    <property type="entry name" value="PROKAR_LIPOPROTEIN"/>
    <property type="match status" value="1"/>
</dbReference>
<keyword evidence="3" id="KW-1185">Reference proteome</keyword>
<protein>
    <recommendedName>
        <fullName evidence="4">Selenophosphate synthetase</fullName>
    </recommendedName>
</protein>
<organism evidence="2 3">
    <name type="scientific">Croceivirga radicis</name>
    <dbReference type="NCBI Taxonomy" id="1929488"/>
    <lineage>
        <taxon>Bacteria</taxon>
        <taxon>Pseudomonadati</taxon>
        <taxon>Bacteroidota</taxon>
        <taxon>Flavobacteriia</taxon>
        <taxon>Flavobacteriales</taxon>
        <taxon>Flavobacteriaceae</taxon>
        <taxon>Croceivirga</taxon>
    </lineage>
</organism>
<feature type="chain" id="PRO_5012641562" description="Selenophosphate synthetase" evidence="1">
    <location>
        <begin position="20"/>
        <end position="233"/>
    </location>
</feature>
<proteinExistence type="predicted"/>
<evidence type="ECO:0000256" key="1">
    <source>
        <dbReference type="SAM" id="SignalP"/>
    </source>
</evidence>
<sequence length="233" mass="26765">MRTAKLFLAVILLALSAACKNKSEKTTTEKAEETEVIATPTIPEKIAYAHGFENWKNVKNIAFTFNVDRGKNHYQRHWIWNTKNNTVTHINAEDTLTYNRSKMDSLAYKTNGGFVNDKFWLLAPYNLVWDAANYAYTIKEQDTAPVSKKLMKKLTIVYGSEGGYTPGDAYDFYFEDDYLIKEWTFRKANTKEPSMSTTWENYLDIAGLKIAQDHKGTDKDFKLYFDGIAIDAN</sequence>
<accession>A0A1V6LNB5</accession>
<dbReference type="AlphaFoldDB" id="A0A1V6LNB5"/>
<evidence type="ECO:0008006" key="4">
    <source>
        <dbReference type="Google" id="ProtNLM"/>
    </source>
</evidence>
<dbReference type="RefSeq" id="WP_080319967.1">
    <property type="nucleotide sequence ID" value="NZ_MTBC01000014.1"/>
</dbReference>
<dbReference type="Proteomes" id="UP000191680">
    <property type="component" value="Unassembled WGS sequence"/>
</dbReference>
<feature type="signal peptide" evidence="1">
    <location>
        <begin position="1"/>
        <end position="19"/>
    </location>
</feature>
<dbReference type="EMBL" id="MTBC01000014">
    <property type="protein sequence ID" value="OQD41517.1"/>
    <property type="molecule type" value="Genomic_DNA"/>
</dbReference>
<dbReference type="OrthoDB" id="892266at2"/>
<name>A0A1V6LNB5_9FLAO</name>